<keyword evidence="1" id="KW-0805">Transcription regulation</keyword>
<dbReference type="RefSeq" id="WP_203003196.1">
    <property type="nucleotide sequence ID" value="NZ_JADWYU010000100.1"/>
</dbReference>
<sequence>MSDSEEAAQPPAARPTGPRSTTARPGKRERLIRSATEIAHSHGVQGTTLALVAKAADVPLGNVYYYFKTRDDLLRAVVDEHARRVDDLLASLDRRSTPRSRLKGLARNWAEAADLVAAHGCPIGGLSADLGKLDGGLRACAARLLRTLIDWAAGQLTELGVPDAPAEAVSLLARVQGAALLTNAFDDPKLLTEEITRIERAIDQLADAAQAAP</sequence>
<dbReference type="InterPro" id="IPR001647">
    <property type="entry name" value="HTH_TetR"/>
</dbReference>
<protein>
    <submittedName>
        <fullName evidence="7">TetR/AcrR family transcriptional regulator</fullName>
    </submittedName>
</protein>
<gene>
    <name evidence="7" type="ORF">I7412_05560</name>
</gene>
<dbReference type="EMBL" id="JAEACQ010000145">
    <property type="protein sequence ID" value="MBL7626644.1"/>
    <property type="molecule type" value="Genomic_DNA"/>
</dbReference>
<keyword evidence="3" id="KW-0804">Transcription</keyword>
<dbReference type="PRINTS" id="PR00455">
    <property type="entry name" value="HTHTETR"/>
</dbReference>
<feature type="DNA-binding region" description="H-T-H motif" evidence="4">
    <location>
        <begin position="48"/>
        <end position="67"/>
    </location>
</feature>
<evidence type="ECO:0000313" key="8">
    <source>
        <dbReference type="Proteomes" id="UP000604475"/>
    </source>
</evidence>
<dbReference type="InterPro" id="IPR036271">
    <property type="entry name" value="Tet_transcr_reg_TetR-rel_C_sf"/>
</dbReference>
<accession>A0A937RD07</accession>
<evidence type="ECO:0000256" key="4">
    <source>
        <dbReference type="PROSITE-ProRule" id="PRU00335"/>
    </source>
</evidence>
<organism evidence="7 8">
    <name type="scientific">Frankia nepalensis</name>
    <dbReference type="NCBI Taxonomy" id="1836974"/>
    <lineage>
        <taxon>Bacteria</taxon>
        <taxon>Bacillati</taxon>
        <taxon>Actinomycetota</taxon>
        <taxon>Actinomycetes</taxon>
        <taxon>Frankiales</taxon>
        <taxon>Frankiaceae</taxon>
        <taxon>Frankia</taxon>
    </lineage>
</organism>
<dbReference type="Gene3D" id="1.10.357.10">
    <property type="entry name" value="Tetracycline Repressor, domain 2"/>
    <property type="match status" value="1"/>
</dbReference>
<evidence type="ECO:0000259" key="6">
    <source>
        <dbReference type="PROSITE" id="PS50977"/>
    </source>
</evidence>
<dbReference type="InterPro" id="IPR009057">
    <property type="entry name" value="Homeodomain-like_sf"/>
</dbReference>
<dbReference type="SUPFAM" id="SSF48498">
    <property type="entry name" value="Tetracyclin repressor-like, C-terminal domain"/>
    <property type="match status" value="1"/>
</dbReference>
<reference evidence="7" key="1">
    <citation type="submission" date="2020-12" db="EMBL/GenBank/DDBJ databases">
        <title>Genomic characterization of non-nitrogen-fixing Frankia strains.</title>
        <authorList>
            <person name="Carlos-Shanley C."/>
            <person name="Guerra T."/>
            <person name="Hahn D."/>
        </authorList>
    </citation>
    <scope>NUCLEOTIDE SEQUENCE</scope>
    <source>
        <strain evidence="7">CN6</strain>
    </source>
</reference>
<evidence type="ECO:0000256" key="5">
    <source>
        <dbReference type="SAM" id="MobiDB-lite"/>
    </source>
</evidence>
<feature type="region of interest" description="Disordered" evidence="5">
    <location>
        <begin position="1"/>
        <end position="27"/>
    </location>
</feature>
<evidence type="ECO:0000313" key="7">
    <source>
        <dbReference type="EMBL" id="MBL7626644.1"/>
    </source>
</evidence>
<dbReference type="Proteomes" id="UP000604475">
    <property type="component" value="Unassembled WGS sequence"/>
</dbReference>
<dbReference type="AlphaFoldDB" id="A0A937RD07"/>
<keyword evidence="8" id="KW-1185">Reference proteome</keyword>
<evidence type="ECO:0000256" key="1">
    <source>
        <dbReference type="ARBA" id="ARBA00023015"/>
    </source>
</evidence>
<evidence type="ECO:0000256" key="2">
    <source>
        <dbReference type="ARBA" id="ARBA00023125"/>
    </source>
</evidence>
<evidence type="ECO:0000256" key="3">
    <source>
        <dbReference type="ARBA" id="ARBA00023163"/>
    </source>
</evidence>
<feature type="domain" description="HTH tetR-type" evidence="6">
    <location>
        <begin position="25"/>
        <end position="85"/>
    </location>
</feature>
<dbReference type="PROSITE" id="PS50977">
    <property type="entry name" value="HTH_TETR_2"/>
    <property type="match status" value="1"/>
</dbReference>
<comment type="caution">
    <text evidence="7">The sequence shown here is derived from an EMBL/GenBank/DDBJ whole genome shotgun (WGS) entry which is preliminary data.</text>
</comment>
<keyword evidence="2 4" id="KW-0238">DNA-binding</keyword>
<name>A0A937RD07_9ACTN</name>
<dbReference type="PANTHER" id="PTHR47506:SF7">
    <property type="entry name" value="TRANSCRIPTIONAL REGULATORY PROTEIN"/>
    <property type="match status" value="1"/>
</dbReference>
<dbReference type="PANTHER" id="PTHR47506">
    <property type="entry name" value="TRANSCRIPTIONAL REGULATORY PROTEIN"/>
    <property type="match status" value="1"/>
</dbReference>
<proteinExistence type="predicted"/>
<dbReference type="GO" id="GO:0003677">
    <property type="term" value="F:DNA binding"/>
    <property type="evidence" value="ECO:0007669"/>
    <property type="project" value="UniProtKB-UniRule"/>
</dbReference>
<dbReference type="SUPFAM" id="SSF46689">
    <property type="entry name" value="Homeodomain-like"/>
    <property type="match status" value="1"/>
</dbReference>
<dbReference type="Pfam" id="PF00440">
    <property type="entry name" value="TetR_N"/>
    <property type="match status" value="1"/>
</dbReference>